<dbReference type="Proteomes" id="UP000722791">
    <property type="component" value="Unassembled WGS sequence"/>
</dbReference>
<evidence type="ECO:0000256" key="1">
    <source>
        <dbReference type="ARBA" id="ARBA00022576"/>
    </source>
</evidence>
<feature type="region of interest" description="Disordered" evidence="3">
    <location>
        <begin position="159"/>
        <end position="184"/>
    </location>
</feature>
<keyword evidence="2" id="KW-0808">Transferase</keyword>
<name>A0A8J4GQR1_9CHLO</name>
<dbReference type="InterPro" id="IPR015421">
    <property type="entry name" value="PyrdxlP-dep_Trfase_major"/>
</dbReference>
<feature type="non-terminal residue" evidence="4">
    <location>
        <position position="1"/>
    </location>
</feature>
<dbReference type="PANTHER" id="PTHR42684">
    <property type="entry name" value="ADENOSYLMETHIONINE-8-AMINO-7-OXONONANOATE AMINOTRANSFERASE"/>
    <property type="match status" value="1"/>
</dbReference>
<keyword evidence="1" id="KW-0032">Aminotransferase</keyword>
<reference evidence="4" key="1">
    <citation type="journal article" date="2021" name="Proc. Natl. Acad. Sci. U.S.A.">
        <title>Three genomes in the algal genus Volvox reveal the fate of a haploid sex-determining region after a transition to homothallism.</title>
        <authorList>
            <person name="Yamamoto K."/>
            <person name="Hamaji T."/>
            <person name="Kawai-Toyooka H."/>
            <person name="Matsuzaki R."/>
            <person name="Takahashi F."/>
            <person name="Nishimura Y."/>
            <person name="Kawachi M."/>
            <person name="Noguchi H."/>
            <person name="Minakuchi Y."/>
            <person name="Umen J.G."/>
            <person name="Toyoda A."/>
            <person name="Nozaki H."/>
        </authorList>
    </citation>
    <scope>NUCLEOTIDE SEQUENCE</scope>
    <source>
        <strain evidence="4">NIES-3785</strain>
    </source>
</reference>
<dbReference type="GO" id="GO:0004141">
    <property type="term" value="F:dethiobiotin synthase activity"/>
    <property type="evidence" value="ECO:0007669"/>
    <property type="project" value="TreeGrafter"/>
</dbReference>
<protein>
    <submittedName>
        <fullName evidence="4">Uncharacterized protein</fullName>
    </submittedName>
</protein>
<dbReference type="CDD" id="cd03109">
    <property type="entry name" value="DTBS"/>
    <property type="match status" value="1"/>
</dbReference>
<dbReference type="InterPro" id="IPR015424">
    <property type="entry name" value="PyrdxlP-dep_Trfase"/>
</dbReference>
<feature type="compositionally biased region" description="Low complexity" evidence="3">
    <location>
        <begin position="238"/>
        <end position="248"/>
    </location>
</feature>
<feature type="compositionally biased region" description="Low complexity" evidence="3">
    <location>
        <begin position="255"/>
        <end position="272"/>
    </location>
</feature>
<dbReference type="Gene3D" id="3.40.50.300">
    <property type="entry name" value="P-loop containing nucleotide triphosphate hydrolases"/>
    <property type="match status" value="1"/>
</dbReference>
<feature type="region of interest" description="Disordered" evidence="3">
    <location>
        <begin position="39"/>
        <end position="73"/>
    </location>
</feature>
<gene>
    <name evidence="4" type="ORF">Vretimale_15422</name>
</gene>
<dbReference type="InterPro" id="IPR027417">
    <property type="entry name" value="P-loop_NTPase"/>
</dbReference>
<feature type="region of interest" description="Disordered" evidence="3">
    <location>
        <begin position="238"/>
        <end position="272"/>
    </location>
</feature>
<sequence>MYQECRFLFLLIKNVRITDRAFASMRRWASTAVRQESKIATMDSPKSARPRNGANQSAIATTRSTSTTTSVSPHAGARLPLDVPAFSIWGANTNVGKTLVSAGLAHAAAAHRVVLSYVKPVQTGFPGDSDARLVALACRGQMGLGPHAAATAALAAGADRSDTSGGVDVAASDTRQRDTGGSGVGGVQARCTTLFAWSHAVSPHLAVRLEGRGVGDEQLLAETAVHIQQELDRLSQQAAEAEAASCAHGGDGDGSSDTSSGSATAVSSSSSSSGGALLLLETAGGVTSPAPSGRLTCDVLRPLRLPAVLVGDPRLGGIAATLSAYDSLLSRGWDVEAIVLVGQESVGQRLMPQQAMDSNGNGDGRAAVQLDNLSFIREHFSGAAAAVHRLGAPPPEVVGVPACPPPPQGHDILSQGLDPHLRAWLEYSLPSFSELLEALQRRHHRRLSTLLADRAAAEAQLWWPFTQHAALTHGSATLVDGRCGETWTALAPAAAGEGKSPALVPLYDASGSWWTLAATPALQPEIARAVSYAAGRYLHVLFAEVAHEPALRAAAALLAGPGAGWAARVFFSDDGSTAIEVALKMAFRKFLADRGDLFGTGTGGTG</sequence>
<dbReference type="PANTHER" id="PTHR42684:SF3">
    <property type="entry name" value="ADENOSYLMETHIONINE-8-AMINO-7-OXONONANOATE AMINOTRANSFERASE"/>
    <property type="match status" value="1"/>
</dbReference>
<dbReference type="EMBL" id="BNCQ01000041">
    <property type="protein sequence ID" value="GIM11984.1"/>
    <property type="molecule type" value="Genomic_DNA"/>
</dbReference>
<dbReference type="GO" id="GO:0009102">
    <property type="term" value="P:biotin biosynthetic process"/>
    <property type="evidence" value="ECO:0007669"/>
    <property type="project" value="TreeGrafter"/>
</dbReference>
<accession>A0A8J4GQR1</accession>
<evidence type="ECO:0000256" key="3">
    <source>
        <dbReference type="SAM" id="MobiDB-lite"/>
    </source>
</evidence>
<proteinExistence type="predicted"/>
<dbReference type="SUPFAM" id="SSF53383">
    <property type="entry name" value="PLP-dependent transferases"/>
    <property type="match status" value="1"/>
</dbReference>
<evidence type="ECO:0000256" key="2">
    <source>
        <dbReference type="ARBA" id="ARBA00022679"/>
    </source>
</evidence>
<comment type="caution">
    <text evidence="4">The sequence shown here is derived from an EMBL/GenBank/DDBJ whole genome shotgun (WGS) entry which is preliminary data.</text>
</comment>
<evidence type="ECO:0000313" key="4">
    <source>
        <dbReference type="EMBL" id="GIM11984.1"/>
    </source>
</evidence>
<feature type="compositionally biased region" description="Low complexity" evidence="3">
    <location>
        <begin position="61"/>
        <end position="72"/>
    </location>
</feature>
<dbReference type="GO" id="GO:0005739">
    <property type="term" value="C:mitochondrion"/>
    <property type="evidence" value="ECO:0007669"/>
    <property type="project" value="TreeGrafter"/>
</dbReference>
<evidence type="ECO:0000313" key="5">
    <source>
        <dbReference type="Proteomes" id="UP000722791"/>
    </source>
</evidence>
<dbReference type="SUPFAM" id="SSF52540">
    <property type="entry name" value="P-loop containing nucleoside triphosphate hydrolases"/>
    <property type="match status" value="1"/>
</dbReference>
<dbReference type="Gene3D" id="3.40.640.10">
    <property type="entry name" value="Type I PLP-dependent aspartate aminotransferase-like (Major domain)"/>
    <property type="match status" value="1"/>
</dbReference>
<dbReference type="AlphaFoldDB" id="A0A8J4GQR1"/>
<organism evidence="4 5">
    <name type="scientific">Volvox reticuliferus</name>
    <dbReference type="NCBI Taxonomy" id="1737510"/>
    <lineage>
        <taxon>Eukaryota</taxon>
        <taxon>Viridiplantae</taxon>
        <taxon>Chlorophyta</taxon>
        <taxon>core chlorophytes</taxon>
        <taxon>Chlorophyceae</taxon>
        <taxon>CS clade</taxon>
        <taxon>Chlamydomonadales</taxon>
        <taxon>Volvocaceae</taxon>
        <taxon>Volvox</taxon>
    </lineage>
</organism>
<dbReference type="GO" id="GO:0004015">
    <property type="term" value="F:adenosylmethionine-8-amino-7-oxononanoate transaminase activity"/>
    <property type="evidence" value="ECO:0007669"/>
    <property type="project" value="TreeGrafter"/>
</dbReference>
<dbReference type="Pfam" id="PF13500">
    <property type="entry name" value="AAA_26"/>
    <property type="match status" value="1"/>
</dbReference>